<evidence type="ECO:0000256" key="8">
    <source>
        <dbReference type="ARBA" id="ARBA00023034"/>
    </source>
</evidence>
<dbReference type="InterPro" id="IPR002659">
    <property type="entry name" value="Glyco_trans_31"/>
</dbReference>
<name>A0A504Z294_FASGI</name>
<keyword evidence="4 13" id="KW-0808">Transferase</keyword>
<keyword evidence="12" id="KW-0732">Signal</keyword>
<dbReference type="GO" id="GO:0006493">
    <property type="term" value="P:protein O-linked glycosylation"/>
    <property type="evidence" value="ECO:0007669"/>
    <property type="project" value="TreeGrafter"/>
</dbReference>
<keyword evidence="7" id="KW-1133">Transmembrane helix</keyword>
<dbReference type="PANTHER" id="PTHR11214">
    <property type="entry name" value="BETA-1,3-N-ACETYLGLUCOSAMINYLTRANSFERASE"/>
    <property type="match status" value="1"/>
</dbReference>
<keyword evidence="8 11" id="KW-0333">Golgi apparatus</keyword>
<evidence type="ECO:0000256" key="6">
    <source>
        <dbReference type="ARBA" id="ARBA00022968"/>
    </source>
</evidence>
<dbReference type="STRING" id="46835.A0A504Z294"/>
<evidence type="ECO:0000313" key="14">
    <source>
        <dbReference type="Proteomes" id="UP000316759"/>
    </source>
</evidence>
<protein>
    <recommendedName>
        <fullName evidence="11">Hexosyltransferase</fullName>
        <ecNumber evidence="11">2.4.1.-</ecNumber>
    </recommendedName>
</protein>
<dbReference type="EC" id="2.4.1.-" evidence="11"/>
<comment type="caution">
    <text evidence="13">The sequence shown here is derived from an EMBL/GenBank/DDBJ whole genome shotgun (WGS) entry which is preliminary data.</text>
</comment>
<dbReference type="OrthoDB" id="115198at2759"/>
<feature type="signal peptide" evidence="12">
    <location>
        <begin position="1"/>
        <end position="27"/>
    </location>
</feature>
<dbReference type="GO" id="GO:0000139">
    <property type="term" value="C:Golgi membrane"/>
    <property type="evidence" value="ECO:0007669"/>
    <property type="project" value="UniProtKB-SubCell"/>
</dbReference>
<evidence type="ECO:0000256" key="10">
    <source>
        <dbReference type="ARBA" id="ARBA00023180"/>
    </source>
</evidence>
<evidence type="ECO:0000256" key="2">
    <source>
        <dbReference type="ARBA" id="ARBA00008661"/>
    </source>
</evidence>
<dbReference type="EMBL" id="SUNJ01005324">
    <property type="protein sequence ID" value="TPP63710.1"/>
    <property type="molecule type" value="Genomic_DNA"/>
</dbReference>
<dbReference type="GO" id="GO:0016758">
    <property type="term" value="F:hexosyltransferase activity"/>
    <property type="evidence" value="ECO:0007669"/>
    <property type="project" value="InterPro"/>
</dbReference>
<feature type="chain" id="PRO_5021343454" description="Hexosyltransferase" evidence="12">
    <location>
        <begin position="28"/>
        <end position="376"/>
    </location>
</feature>
<comment type="subcellular location">
    <subcellularLocation>
        <location evidence="1 11">Golgi apparatus membrane</location>
        <topology evidence="1 11">Single-pass type II membrane protein</topology>
    </subcellularLocation>
</comment>
<dbReference type="PANTHER" id="PTHR11214:SF364">
    <property type="entry name" value="HEXOSYLTRANSFERASE"/>
    <property type="match status" value="1"/>
</dbReference>
<keyword evidence="5" id="KW-0812">Transmembrane</keyword>
<keyword evidence="9" id="KW-0472">Membrane</keyword>
<keyword evidence="14" id="KW-1185">Reference proteome</keyword>
<keyword evidence="6" id="KW-0735">Signal-anchor</keyword>
<evidence type="ECO:0000256" key="7">
    <source>
        <dbReference type="ARBA" id="ARBA00022989"/>
    </source>
</evidence>
<accession>A0A504Z294</accession>
<proteinExistence type="inferred from homology"/>
<dbReference type="FunFam" id="3.90.550.50:FF:000001">
    <property type="entry name" value="Hexosyltransferase"/>
    <property type="match status" value="1"/>
</dbReference>
<keyword evidence="3 11" id="KW-0328">Glycosyltransferase</keyword>
<evidence type="ECO:0000256" key="5">
    <source>
        <dbReference type="ARBA" id="ARBA00022692"/>
    </source>
</evidence>
<evidence type="ECO:0000256" key="3">
    <source>
        <dbReference type="ARBA" id="ARBA00022676"/>
    </source>
</evidence>
<evidence type="ECO:0000313" key="13">
    <source>
        <dbReference type="EMBL" id="TPP63710.1"/>
    </source>
</evidence>
<dbReference type="Proteomes" id="UP000316759">
    <property type="component" value="Unassembled WGS sequence"/>
</dbReference>
<keyword evidence="10" id="KW-0325">Glycoprotein</keyword>
<comment type="similarity">
    <text evidence="2 11">Belongs to the glycosyltransferase 31 family.</text>
</comment>
<evidence type="ECO:0000256" key="1">
    <source>
        <dbReference type="ARBA" id="ARBA00004323"/>
    </source>
</evidence>
<evidence type="ECO:0000256" key="9">
    <source>
        <dbReference type="ARBA" id="ARBA00023136"/>
    </source>
</evidence>
<dbReference type="AlphaFoldDB" id="A0A504Z294"/>
<organism evidence="13 14">
    <name type="scientific">Fasciola gigantica</name>
    <name type="common">Giant liver fluke</name>
    <dbReference type="NCBI Taxonomy" id="46835"/>
    <lineage>
        <taxon>Eukaryota</taxon>
        <taxon>Metazoa</taxon>
        <taxon>Spiralia</taxon>
        <taxon>Lophotrochozoa</taxon>
        <taxon>Platyhelminthes</taxon>
        <taxon>Trematoda</taxon>
        <taxon>Digenea</taxon>
        <taxon>Plagiorchiida</taxon>
        <taxon>Echinostomata</taxon>
        <taxon>Echinostomatoidea</taxon>
        <taxon>Fasciolidae</taxon>
        <taxon>Fasciola</taxon>
    </lineage>
</organism>
<dbReference type="Pfam" id="PF01762">
    <property type="entry name" value="Galactosyl_T"/>
    <property type="match status" value="1"/>
</dbReference>
<dbReference type="Gene3D" id="3.90.550.50">
    <property type="match status" value="1"/>
</dbReference>
<evidence type="ECO:0000256" key="11">
    <source>
        <dbReference type="RuleBase" id="RU363063"/>
    </source>
</evidence>
<sequence length="376" mass="44146">MIMGHTVHRIPFPVLGVCFLIISVENAAFGRTQVVQLRALKEQKDLVNDHSQFYKNWSKQFRDLMKHHEQQYGIKQDTIRTIFGLCSTPKHNWPTALESSSFTIDRPEFCRVRPRVRYLIAVHSHSKSRHRRDLIRSTWASLRRVGSERIATLFFLGRAENEQEQEDINQESAQYQDIIQRDFTEHYHNMTRKHLTVMEWVSKGYCESLEYLIKVDDDTFVDVFHLVRFLKTERLKTPNSFYCSATSGAKPIRPSKENPSKWVITTTEFEKNVFPTYCEGLGYIIEAQLAPYLYWCSLFTPPIWIDDVYVTGILAENLGFQLQEFIPGHAYSRVGPSKQNEHLLDSIFLTSYHSEFLPETFRRLWQTAVSRSMDIF</sequence>
<gene>
    <name evidence="13" type="ORF">FGIG_05696</name>
</gene>
<reference evidence="13 14" key="1">
    <citation type="submission" date="2019-04" db="EMBL/GenBank/DDBJ databases">
        <title>Annotation for the trematode Fasciola gigantica.</title>
        <authorList>
            <person name="Choi Y.-J."/>
        </authorList>
    </citation>
    <scope>NUCLEOTIDE SEQUENCE [LARGE SCALE GENOMIC DNA]</scope>
    <source>
        <strain evidence="13">Uganda_cow_1</strain>
    </source>
</reference>
<evidence type="ECO:0000256" key="12">
    <source>
        <dbReference type="SAM" id="SignalP"/>
    </source>
</evidence>
<evidence type="ECO:0000256" key="4">
    <source>
        <dbReference type="ARBA" id="ARBA00022679"/>
    </source>
</evidence>